<reference evidence="3" key="3">
    <citation type="submission" date="2015-04" db="UniProtKB">
        <authorList>
            <consortium name="EnsemblPlants"/>
        </authorList>
    </citation>
    <scope>IDENTIFICATION</scope>
    <source>
        <strain evidence="3">cv. Jemalong A17</strain>
    </source>
</reference>
<dbReference type="AlphaFoldDB" id="A0A072VFW5"/>
<dbReference type="EMBL" id="PSQE01000001">
    <property type="protein sequence ID" value="RHN77889.1"/>
    <property type="molecule type" value="Genomic_DNA"/>
</dbReference>
<proteinExistence type="predicted"/>
<reference evidence="1 4" key="1">
    <citation type="journal article" date="2011" name="Nature">
        <title>The Medicago genome provides insight into the evolution of rhizobial symbioses.</title>
        <authorList>
            <person name="Young N.D."/>
            <person name="Debelle F."/>
            <person name="Oldroyd G.E."/>
            <person name="Geurts R."/>
            <person name="Cannon S.B."/>
            <person name="Udvardi M.K."/>
            <person name="Benedito V.A."/>
            <person name="Mayer K.F."/>
            <person name="Gouzy J."/>
            <person name="Schoof H."/>
            <person name="Van de Peer Y."/>
            <person name="Proost S."/>
            <person name="Cook D.R."/>
            <person name="Meyers B.C."/>
            <person name="Spannagl M."/>
            <person name="Cheung F."/>
            <person name="De Mita S."/>
            <person name="Krishnakumar V."/>
            <person name="Gundlach H."/>
            <person name="Zhou S."/>
            <person name="Mudge J."/>
            <person name="Bharti A.K."/>
            <person name="Murray J.D."/>
            <person name="Naoumkina M.A."/>
            <person name="Rosen B."/>
            <person name="Silverstein K.A."/>
            <person name="Tang H."/>
            <person name="Rombauts S."/>
            <person name="Zhao P.X."/>
            <person name="Zhou P."/>
            <person name="Barbe V."/>
            <person name="Bardou P."/>
            <person name="Bechner M."/>
            <person name="Bellec A."/>
            <person name="Berger A."/>
            <person name="Berges H."/>
            <person name="Bidwell S."/>
            <person name="Bisseling T."/>
            <person name="Choisne N."/>
            <person name="Couloux A."/>
            <person name="Denny R."/>
            <person name="Deshpande S."/>
            <person name="Dai X."/>
            <person name="Doyle J.J."/>
            <person name="Dudez A.M."/>
            <person name="Farmer A.D."/>
            <person name="Fouteau S."/>
            <person name="Franken C."/>
            <person name="Gibelin C."/>
            <person name="Gish J."/>
            <person name="Goldstein S."/>
            <person name="Gonzalez A.J."/>
            <person name="Green P.J."/>
            <person name="Hallab A."/>
            <person name="Hartog M."/>
            <person name="Hua A."/>
            <person name="Humphray S.J."/>
            <person name="Jeong D.H."/>
            <person name="Jing Y."/>
            <person name="Jocker A."/>
            <person name="Kenton S.M."/>
            <person name="Kim D.J."/>
            <person name="Klee K."/>
            <person name="Lai H."/>
            <person name="Lang C."/>
            <person name="Lin S."/>
            <person name="Macmil S.L."/>
            <person name="Magdelenat G."/>
            <person name="Matthews L."/>
            <person name="McCorrison J."/>
            <person name="Monaghan E.L."/>
            <person name="Mun J.H."/>
            <person name="Najar F.Z."/>
            <person name="Nicholson C."/>
            <person name="Noirot C."/>
            <person name="O'Bleness M."/>
            <person name="Paule C.R."/>
            <person name="Poulain J."/>
            <person name="Prion F."/>
            <person name="Qin B."/>
            <person name="Qu C."/>
            <person name="Retzel E.F."/>
            <person name="Riddle C."/>
            <person name="Sallet E."/>
            <person name="Samain S."/>
            <person name="Samson N."/>
            <person name="Sanders I."/>
            <person name="Saurat O."/>
            <person name="Scarpelli C."/>
            <person name="Schiex T."/>
            <person name="Segurens B."/>
            <person name="Severin A.J."/>
            <person name="Sherrier D.J."/>
            <person name="Shi R."/>
            <person name="Sims S."/>
            <person name="Singer S.R."/>
            <person name="Sinharoy S."/>
            <person name="Sterck L."/>
            <person name="Viollet A."/>
            <person name="Wang B.B."/>
            <person name="Wang K."/>
            <person name="Wang M."/>
            <person name="Wang X."/>
            <person name="Warfsmann J."/>
            <person name="Weissenbach J."/>
            <person name="White D.D."/>
            <person name="White J.D."/>
            <person name="Wiley G.B."/>
            <person name="Wincker P."/>
            <person name="Xing Y."/>
            <person name="Yang L."/>
            <person name="Yao Z."/>
            <person name="Ying F."/>
            <person name="Zhai J."/>
            <person name="Zhou L."/>
            <person name="Zuber A."/>
            <person name="Denarie J."/>
            <person name="Dixon R.A."/>
            <person name="May G.D."/>
            <person name="Schwartz D.C."/>
            <person name="Rogers J."/>
            <person name="Quetier F."/>
            <person name="Town C.D."/>
            <person name="Roe B.A."/>
        </authorList>
    </citation>
    <scope>NUCLEOTIDE SEQUENCE [LARGE SCALE GENOMIC DNA]</scope>
    <source>
        <strain evidence="1">A17</strain>
        <strain evidence="3 4">cv. Jemalong A17</strain>
    </source>
</reference>
<evidence type="ECO:0000313" key="2">
    <source>
        <dbReference type="EMBL" id="RHN77889.1"/>
    </source>
</evidence>
<name>A0A072VFW5_MEDTR</name>
<evidence type="ECO:0000313" key="1">
    <source>
        <dbReference type="EMBL" id="KEH40486.1"/>
    </source>
</evidence>
<reference evidence="2" key="5">
    <citation type="journal article" date="2018" name="Nat. Plants">
        <title>Whole-genome landscape of Medicago truncatula symbiotic genes.</title>
        <authorList>
            <person name="Pecrix Y."/>
            <person name="Gamas P."/>
            <person name="Carrere S."/>
        </authorList>
    </citation>
    <scope>NUCLEOTIDE SEQUENCE</scope>
    <source>
        <tissue evidence="2">Leaves</tissue>
    </source>
</reference>
<dbReference type="EMBL" id="CM001217">
    <property type="protein sequence ID" value="KEH40486.1"/>
    <property type="molecule type" value="Genomic_DNA"/>
</dbReference>
<protein>
    <submittedName>
        <fullName evidence="1">Ethylene-responsive transcription factor, putative</fullName>
    </submittedName>
    <submittedName>
        <fullName evidence="2">Putative transcription factor AP2-EREBP family</fullName>
    </submittedName>
</protein>
<gene>
    <name evidence="1" type="ordered locus">MTR_1g029580</name>
    <name evidence="2" type="ORF">MtrunA17_Chr1g0159591</name>
</gene>
<dbReference type="Proteomes" id="UP000002051">
    <property type="component" value="Unassembled WGS sequence"/>
</dbReference>
<keyword evidence="4" id="KW-1185">Reference proteome</keyword>
<dbReference type="Proteomes" id="UP000265566">
    <property type="component" value="Chromosome 1"/>
</dbReference>
<evidence type="ECO:0000313" key="3">
    <source>
        <dbReference type="EnsemblPlants" id="KEH40486"/>
    </source>
</evidence>
<sequence length="77" mass="8534">MSRDLDVSTLARAYDIAAYNMSGSSAILNYPNEYNMASHAGSTSSSNVFEIEYLDLDNWLDLLEAVLDQAEKKNRGP</sequence>
<dbReference type="Gramene" id="rna1392">
    <property type="protein sequence ID" value="RHN77889.1"/>
    <property type="gene ID" value="gene1392"/>
</dbReference>
<dbReference type="EnsemblPlants" id="KEH40486">
    <property type="protein sequence ID" value="KEH40486"/>
    <property type="gene ID" value="MTR_1g029580"/>
</dbReference>
<reference evidence="1 4" key="2">
    <citation type="journal article" date="2014" name="BMC Genomics">
        <title>An improved genome release (version Mt4.0) for the model legume Medicago truncatula.</title>
        <authorList>
            <person name="Tang H."/>
            <person name="Krishnakumar V."/>
            <person name="Bidwell S."/>
            <person name="Rosen B."/>
            <person name="Chan A."/>
            <person name="Zhou S."/>
            <person name="Gentzbittel L."/>
            <person name="Childs K.L."/>
            <person name="Yandell M."/>
            <person name="Gundlach H."/>
            <person name="Mayer K.F."/>
            <person name="Schwartz D.C."/>
            <person name="Town C.D."/>
        </authorList>
    </citation>
    <scope>GENOME REANNOTATION</scope>
    <source>
        <strain evidence="1">A17</strain>
        <strain evidence="3 4">cv. Jemalong A17</strain>
    </source>
</reference>
<organism evidence="1 4">
    <name type="scientific">Medicago truncatula</name>
    <name type="common">Barrel medic</name>
    <name type="synonym">Medicago tribuloides</name>
    <dbReference type="NCBI Taxonomy" id="3880"/>
    <lineage>
        <taxon>Eukaryota</taxon>
        <taxon>Viridiplantae</taxon>
        <taxon>Streptophyta</taxon>
        <taxon>Embryophyta</taxon>
        <taxon>Tracheophyta</taxon>
        <taxon>Spermatophyta</taxon>
        <taxon>Magnoliopsida</taxon>
        <taxon>eudicotyledons</taxon>
        <taxon>Gunneridae</taxon>
        <taxon>Pentapetalae</taxon>
        <taxon>rosids</taxon>
        <taxon>fabids</taxon>
        <taxon>Fabales</taxon>
        <taxon>Fabaceae</taxon>
        <taxon>Papilionoideae</taxon>
        <taxon>50 kb inversion clade</taxon>
        <taxon>NPAAA clade</taxon>
        <taxon>Hologalegina</taxon>
        <taxon>IRL clade</taxon>
        <taxon>Trifolieae</taxon>
        <taxon>Medicago</taxon>
    </lineage>
</organism>
<dbReference type="HOGENOM" id="CLU_2641773_0_0_1"/>
<evidence type="ECO:0000313" key="5">
    <source>
        <dbReference type="Proteomes" id="UP000265566"/>
    </source>
</evidence>
<evidence type="ECO:0000313" key="4">
    <source>
        <dbReference type="Proteomes" id="UP000002051"/>
    </source>
</evidence>
<reference evidence="5" key="4">
    <citation type="journal article" date="2018" name="Nat. Plants">
        <title>Whole-genome landscape of Medicago truncatula symbiotic genes.</title>
        <authorList>
            <person name="Pecrix Y."/>
            <person name="Staton S.E."/>
            <person name="Sallet E."/>
            <person name="Lelandais-Briere C."/>
            <person name="Moreau S."/>
            <person name="Carrere S."/>
            <person name="Blein T."/>
            <person name="Jardinaud M.F."/>
            <person name="Latrasse D."/>
            <person name="Zouine M."/>
            <person name="Zahm M."/>
            <person name="Kreplak J."/>
            <person name="Mayjonade B."/>
            <person name="Satge C."/>
            <person name="Perez M."/>
            <person name="Cauet S."/>
            <person name="Marande W."/>
            <person name="Chantry-Darmon C."/>
            <person name="Lopez-Roques C."/>
            <person name="Bouchez O."/>
            <person name="Berard A."/>
            <person name="Debelle F."/>
            <person name="Munos S."/>
            <person name="Bendahmane A."/>
            <person name="Berges H."/>
            <person name="Niebel A."/>
            <person name="Buitink J."/>
            <person name="Frugier F."/>
            <person name="Benhamed M."/>
            <person name="Crespi M."/>
            <person name="Gouzy J."/>
            <person name="Gamas P."/>
        </authorList>
    </citation>
    <scope>NUCLEOTIDE SEQUENCE [LARGE SCALE GENOMIC DNA]</scope>
    <source>
        <strain evidence="5">cv. Jemalong A17</strain>
    </source>
</reference>
<accession>A0A072VFW5</accession>